<accession>D2QKE0</accession>
<feature type="transmembrane region" description="Helical" evidence="1">
    <location>
        <begin position="137"/>
        <end position="162"/>
    </location>
</feature>
<dbReference type="RefSeq" id="WP_012927496.1">
    <property type="nucleotide sequence ID" value="NC_013730.1"/>
</dbReference>
<feature type="transmembrane region" description="Helical" evidence="1">
    <location>
        <begin position="219"/>
        <end position="235"/>
    </location>
</feature>
<evidence type="ECO:0000256" key="1">
    <source>
        <dbReference type="SAM" id="Phobius"/>
    </source>
</evidence>
<dbReference type="InterPro" id="IPR045691">
    <property type="entry name" value="DUF6056"/>
</dbReference>
<feature type="transmembrane region" description="Helical" evidence="1">
    <location>
        <begin position="113"/>
        <end position="131"/>
    </location>
</feature>
<keyword evidence="1" id="KW-0472">Membrane</keyword>
<dbReference type="STRING" id="504472.Slin_2954"/>
<protein>
    <recommendedName>
        <fullName evidence="4">Glycosyltransferase RgtA/B/C/D-like domain-containing protein</fullName>
    </recommendedName>
</protein>
<dbReference type="EMBL" id="CP001769">
    <property type="protein sequence ID" value="ADB38966.1"/>
    <property type="molecule type" value="Genomic_DNA"/>
</dbReference>
<gene>
    <name evidence="2" type="ordered locus">Slin_2954</name>
</gene>
<proteinExistence type="predicted"/>
<feature type="transmembrane region" description="Helical" evidence="1">
    <location>
        <begin position="84"/>
        <end position="104"/>
    </location>
</feature>
<reference evidence="2 3" key="1">
    <citation type="journal article" date="2010" name="Stand. Genomic Sci.">
        <title>Complete genome sequence of Spirosoma linguale type strain (1).</title>
        <authorList>
            <person name="Lail K."/>
            <person name="Sikorski J."/>
            <person name="Saunders E."/>
            <person name="Lapidus A."/>
            <person name="Glavina Del Rio T."/>
            <person name="Copeland A."/>
            <person name="Tice H."/>
            <person name="Cheng J.-F."/>
            <person name="Lucas S."/>
            <person name="Nolan M."/>
            <person name="Bruce D."/>
            <person name="Goodwin L."/>
            <person name="Pitluck S."/>
            <person name="Ivanova N."/>
            <person name="Mavromatis K."/>
            <person name="Ovchinnikova G."/>
            <person name="Pati A."/>
            <person name="Chen A."/>
            <person name="Palaniappan K."/>
            <person name="Land M."/>
            <person name="Hauser L."/>
            <person name="Chang Y.-J."/>
            <person name="Jeffries C.D."/>
            <person name="Chain P."/>
            <person name="Brettin T."/>
            <person name="Detter J.C."/>
            <person name="Schuetze A."/>
            <person name="Rohde M."/>
            <person name="Tindall B.J."/>
            <person name="Goeker M."/>
            <person name="Bristow J."/>
            <person name="Eisen J.A."/>
            <person name="Markowitz V."/>
            <person name="Hugenholtz P."/>
            <person name="Kyrpides N.C."/>
            <person name="Klenk H.-P."/>
            <person name="Chen F."/>
        </authorList>
    </citation>
    <scope>NUCLEOTIDE SEQUENCE [LARGE SCALE GENOMIC DNA]</scope>
    <source>
        <strain evidence="3">ATCC 33905 / DSM 74 / LMG 10896 / Claus 1</strain>
    </source>
</reference>
<feature type="transmembrane region" description="Helical" evidence="1">
    <location>
        <begin position="373"/>
        <end position="390"/>
    </location>
</feature>
<keyword evidence="3" id="KW-1185">Reference proteome</keyword>
<feature type="transmembrane region" description="Helical" evidence="1">
    <location>
        <begin position="302"/>
        <end position="327"/>
    </location>
</feature>
<dbReference type="Pfam" id="PF19528">
    <property type="entry name" value="DUF6056"/>
    <property type="match status" value="1"/>
</dbReference>
<dbReference type="AlphaFoldDB" id="D2QKE0"/>
<feature type="transmembrane region" description="Helical" evidence="1">
    <location>
        <begin position="9"/>
        <end position="30"/>
    </location>
</feature>
<dbReference type="Proteomes" id="UP000002028">
    <property type="component" value="Chromosome"/>
</dbReference>
<keyword evidence="1" id="KW-0812">Transmembrane</keyword>
<evidence type="ECO:0000313" key="3">
    <source>
        <dbReference type="Proteomes" id="UP000002028"/>
    </source>
</evidence>
<evidence type="ECO:0008006" key="4">
    <source>
        <dbReference type="Google" id="ProtNLM"/>
    </source>
</evidence>
<feature type="transmembrane region" description="Helical" evidence="1">
    <location>
        <begin position="195"/>
        <end position="212"/>
    </location>
</feature>
<keyword evidence="1" id="KW-1133">Transmembrane helix</keyword>
<feature type="transmembrane region" description="Helical" evidence="1">
    <location>
        <begin position="174"/>
        <end position="189"/>
    </location>
</feature>
<name>D2QKE0_SPILD</name>
<feature type="transmembrane region" description="Helical" evidence="1">
    <location>
        <begin position="339"/>
        <end position="361"/>
    </location>
</feature>
<dbReference type="HOGENOM" id="CLU_570963_0_0_10"/>
<sequence length="476" mass="54202">MKHPLIDRLATVIVIFLFLLAYLPLVWLSFHNHPSAADDYCFADTALKYGFWQAQKFYYDGWTGRYFSNMLVHGSPLVWGWYDGYRFIPALMATALVGAIYAAVSELLRTESLINRVKATALIFFLVVLSLQSTVEAFFWTAAMATYTVPTILTIYLMAVLIRYNRLSDGPKKWLTIVWTSFLVFAIVGSGETNLVVLILLLLAITGYRLVFRRKFDPLMAWLVVVSLVSAWLLFRAPGNAIRMGSNEAKAGELFPSIARSFIWLGRSIAFWLLKTPILPFTLLYIPFARRATRQGSPVRDLFMIPAGLLTVVYLGLLAAMIFPSYYGLGIAPYARTMNILFVFFAIGWFYVVTVWVGWIDRRGRSLTVLQKWPAPVWLLTGIWLIGSIITSNAVNQLYADWLSGRAATYDREMTERHQQLLTSADTVRLRPISVYPPSLFVEDVKPDRTHWWNRCQSGYYGHKALVLDSTLTANR</sequence>
<dbReference type="eggNOG" id="ENOG502ZANA">
    <property type="taxonomic scope" value="Bacteria"/>
</dbReference>
<organism evidence="2 3">
    <name type="scientific">Spirosoma linguale (strain ATCC 33905 / DSM 74 / LMG 10896 / Claus 1)</name>
    <dbReference type="NCBI Taxonomy" id="504472"/>
    <lineage>
        <taxon>Bacteria</taxon>
        <taxon>Pseudomonadati</taxon>
        <taxon>Bacteroidota</taxon>
        <taxon>Cytophagia</taxon>
        <taxon>Cytophagales</taxon>
        <taxon>Cytophagaceae</taxon>
        <taxon>Spirosoma</taxon>
    </lineage>
</organism>
<dbReference type="KEGG" id="sli:Slin_2954"/>
<feature type="transmembrane region" description="Helical" evidence="1">
    <location>
        <begin position="269"/>
        <end position="290"/>
    </location>
</feature>
<evidence type="ECO:0000313" key="2">
    <source>
        <dbReference type="EMBL" id="ADB38966.1"/>
    </source>
</evidence>